<keyword evidence="2" id="KW-1185">Reference proteome</keyword>
<accession>A0A087UZP5</accession>
<protein>
    <recommendedName>
        <fullName evidence="3">ISXO2-like transposase domain-containing protein</fullName>
    </recommendedName>
</protein>
<dbReference type="AlphaFoldDB" id="A0A087UZP5"/>
<dbReference type="OrthoDB" id="6406641at2759"/>
<feature type="non-terminal residue" evidence="1">
    <location>
        <position position="64"/>
    </location>
</feature>
<dbReference type="EMBL" id="KK122500">
    <property type="protein sequence ID" value="KFM82834.1"/>
    <property type="molecule type" value="Genomic_DNA"/>
</dbReference>
<reference evidence="1 2" key="1">
    <citation type="submission" date="2013-11" db="EMBL/GenBank/DDBJ databases">
        <title>Genome sequencing of Stegodyphus mimosarum.</title>
        <authorList>
            <person name="Bechsgaard J."/>
        </authorList>
    </citation>
    <scope>NUCLEOTIDE SEQUENCE [LARGE SCALE GENOMIC DNA]</scope>
</reference>
<sequence>MCKIYVASLVKCQQRKVGSGMIVEVDESMFTKRKNNEGWILPQQWIFGGVRRETNECYFVKVPN</sequence>
<dbReference type="STRING" id="407821.A0A087UZP5"/>
<proteinExistence type="predicted"/>
<dbReference type="Proteomes" id="UP000054359">
    <property type="component" value="Unassembled WGS sequence"/>
</dbReference>
<evidence type="ECO:0000313" key="2">
    <source>
        <dbReference type="Proteomes" id="UP000054359"/>
    </source>
</evidence>
<gene>
    <name evidence="1" type="ORF">X975_22929</name>
</gene>
<organism evidence="1 2">
    <name type="scientific">Stegodyphus mimosarum</name>
    <name type="common">African social velvet spider</name>
    <dbReference type="NCBI Taxonomy" id="407821"/>
    <lineage>
        <taxon>Eukaryota</taxon>
        <taxon>Metazoa</taxon>
        <taxon>Ecdysozoa</taxon>
        <taxon>Arthropoda</taxon>
        <taxon>Chelicerata</taxon>
        <taxon>Arachnida</taxon>
        <taxon>Araneae</taxon>
        <taxon>Araneomorphae</taxon>
        <taxon>Entelegynae</taxon>
        <taxon>Eresoidea</taxon>
        <taxon>Eresidae</taxon>
        <taxon>Stegodyphus</taxon>
    </lineage>
</organism>
<name>A0A087UZP5_STEMI</name>
<evidence type="ECO:0000313" key="1">
    <source>
        <dbReference type="EMBL" id="KFM82834.1"/>
    </source>
</evidence>
<evidence type="ECO:0008006" key="3">
    <source>
        <dbReference type="Google" id="ProtNLM"/>
    </source>
</evidence>